<organism evidence="6 7">
    <name type="scientific">Candidatus Vampirococcus lugosii</name>
    <dbReference type="NCBI Taxonomy" id="2789015"/>
    <lineage>
        <taxon>Bacteria</taxon>
        <taxon>Candidatus Absconditibacteriota</taxon>
        <taxon>Vampirococcus</taxon>
    </lineage>
</organism>
<dbReference type="GO" id="GO:0005840">
    <property type="term" value="C:ribosome"/>
    <property type="evidence" value="ECO:0007669"/>
    <property type="project" value="UniProtKB-KW"/>
</dbReference>
<dbReference type="InterPro" id="IPR027486">
    <property type="entry name" value="Ribosomal_uS10_dom"/>
</dbReference>
<dbReference type="PANTHER" id="PTHR11700">
    <property type="entry name" value="30S RIBOSOMAL PROTEIN S10 FAMILY MEMBER"/>
    <property type="match status" value="1"/>
</dbReference>
<evidence type="ECO:0000313" key="6">
    <source>
        <dbReference type="EMBL" id="MBS8121873.1"/>
    </source>
</evidence>
<dbReference type="PRINTS" id="PR00971">
    <property type="entry name" value="RIBOSOMALS10"/>
</dbReference>
<feature type="domain" description="Small ribosomal subunit protein uS10" evidence="5">
    <location>
        <begin position="10"/>
        <end position="104"/>
    </location>
</feature>
<evidence type="ECO:0000256" key="2">
    <source>
        <dbReference type="ARBA" id="ARBA00022980"/>
    </source>
</evidence>
<dbReference type="SMART" id="SM01403">
    <property type="entry name" value="Ribosomal_S10"/>
    <property type="match status" value="1"/>
</dbReference>
<dbReference type="Proteomes" id="UP000680365">
    <property type="component" value="Unassembled WGS sequence"/>
</dbReference>
<keyword evidence="7" id="KW-1185">Reference proteome</keyword>
<reference evidence="6 7" key="1">
    <citation type="journal article" date="2021" name="Nat. Commun.">
        <title>Reductive evolution and unique predatory mode in the CPR bacterium Vampirococcus lugosii.</title>
        <authorList>
            <person name="Moreira D."/>
            <person name="Zivanovic Y."/>
            <person name="Lopez-Archilla A.I."/>
            <person name="Iniesto M."/>
            <person name="Lopez-Garcia P."/>
        </authorList>
    </citation>
    <scope>NUCLEOTIDE SEQUENCE [LARGE SCALE GENOMIC DNA]</scope>
    <source>
        <strain evidence="6">Chiprana</strain>
    </source>
</reference>
<evidence type="ECO:0000256" key="3">
    <source>
        <dbReference type="ARBA" id="ARBA00023274"/>
    </source>
</evidence>
<proteinExistence type="inferred from homology"/>
<dbReference type="HAMAP" id="MF_00508">
    <property type="entry name" value="Ribosomal_uS10"/>
    <property type="match status" value="1"/>
</dbReference>
<keyword evidence="2 4" id="KW-0689">Ribosomal protein</keyword>
<dbReference type="SUPFAM" id="SSF54999">
    <property type="entry name" value="Ribosomal protein S10"/>
    <property type="match status" value="1"/>
</dbReference>
<protein>
    <recommendedName>
        <fullName evidence="4">Small ribosomal subunit protein uS10</fullName>
    </recommendedName>
</protein>
<dbReference type="Gene3D" id="3.30.70.600">
    <property type="entry name" value="Ribosomal protein S10 domain"/>
    <property type="match status" value="1"/>
</dbReference>
<comment type="subunit">
    <text evidence="4">Part of the 30S ribosomal subunit.</text>
</comment>
<evidence type="ECO:0000256" key="1">
    <source>
        <dbReference type="ARBA" id="ARBA00007102"/>
    </source>
</evidence>
<comment type="similarity">
    <text evidence="1 4">Belongs to the universal ribosomal protein uS10 family.</text>
</comment>
<sequence>MVKSNNPKLRIKLKSYDVKSLEGSVGKVMGLLVKSGAVLKGPIPLPKKIKKYTVLKAHFVYKDSREQFERITYSRVIDVVETGSKTVEYLQNLVIPVGVSVDVKVY</sequence>
<dbReference type="InterPro" id="IPR001848">
    <property type="entry name" value="Ribosomal_uS10"/>
</dbReference>
<name>A0ABS5QKX3_9BACT</name>
<dbReference type="InterPro" id="IPR036838">
    <property type="entry name" value="Ribosomal_uS10_dom_sf"/>
</dbReference>
<accession>A0ABS5QKX3</accession>
<dbReference type="NCBIfam" id="NF001861">
    <property type="entry name" value="PRK00596.1"/>
    <property type="match status" value="1"/>
</dbReference>
<dbReference type="Pfam" id="PF00338">
    <property type="entry name" value="Ribosomal_S10"/>
    <property type="match status" value="1"/>
</dbReference>
<gene>
    <name evidence="4" type="primary">rpsJ</name>
    <name evidence="6" type="ORF">VAMP_34n161</name>
</gene>
<evidence type="ECO:0000313" key="7">
    <source>
        <dbReference type="Proteomes" id="UP000680365"/>
    </source>
</evidence>
<evidence type="ECO:0000259" key="5">
    <source>
        <dbReference type="SMART" id="SM01403"/>
    </source>
</evidence>
<comment type="caution">
    <text evidence="6">The sequence shown here is derived from an EMBL/GenBank/DDBJ whole genome shotgun (WGS) entry which is preliminary data.</text>
</comment>
<dbReference type="RefSeq" id="WP_213348825.1">
    <property type="nucleotide sequence ID" value="NZ_JAEDAM010000020.1"/>
</dbReference>
<evidence type="ECO:0000256" key="4">
    <source>
        <dbReference type="HAMAP-Rule" id="MF_00508"/>
    </source>
</evidence>
<dbReference type="EMBL" id="JAEDAM010000020">
    <property type="protein sequence ID" value="MBS8121873.1"/>
    <property type="molecule type" value="Genomic_DNA"/>
</dbReference>
<comment type="function">
    <text evidence="4">Involved in the binding of tRNA to the ribosomes.</text>
</comment>
<dbReference type="NCBIfam" id="TIGR01049">
    <property type="entry name" value="rpsJ_bact"/>
    <property type="match status" value="1"/>
</dbReference>
<keyword evidence="3 4" id="KW-0687">Ribonucleoprotein</keyword>